<sequence length="59" mass="7141">NANHQMQSDEQLRSIGVLDIFGFEKFEQNSFEQLCINYTNEELQQFFVHHVFKLEQVEY</sequence>
<name>A0A8S2ZEQ5_9BILA</name>
<dbReference type="Proteomes" id="UP000681720">
    <property type="component" value="Unassembled WGS sequence"/>
</dbReference>
<accession>A0A8S2ZEQ5</accession>
<keyword evidence="7" id="KW-0009">Actin-binding</keyword>
<evidence type="ECO:0000256" key="4">
    <source>
        <dbReference type="ARBA" id="ARBA00022840"/>
    </source>
</evidence>
<dbReference type="InterPro" id="IPR027417">
    <property type="entry name" value="P-loop_NTPase"/>
</dbReference>
<keyword evidence="6" id="KW-0505">Motor protein</keyword>
<evidence type="ECO:0000256" key="1">
    <source>
        <dbReference type="ARBA" id="ARBA00004496"/>
    </source>
</evidence>
<keyword evidence="2" id="KW-0963">Cytoplasm</keyword>
<evidence type="ECO:0000259" key="8">
    <source>
        <dbReference type="PROSITE" id="PS51456"/>
    </source>
</evidence>
<evidence type="ECO:0000256" key="6">
    <source>
        <dbReference type="ARBA" id="ARBA00023175"/>
    </source>
</evidence>
<dbReference type="PANTHER" id="PTHR46184:SF5">
    <property type="entry name" value="UNCONVENTIONAL MYOSIN-IXA-LIKE"/>
    <property type="match status" value="1"/>
</dbReference>
<dbReference type="PROSITE" id="PS51456">
    <property type="entry name" value="MYOSIN_MOTOR"/>
    <property type="match status" value="1"/>
</dbReference>
<evidence type="ECO:0000313" key="10">
    <source>
        <dbReference type="Proteomes" id="UP000681720"/>
    </source>
</evidence>
<dbReference type="InterPro" id="IPR046987">
    <property type="entry name" value="Myo9"/>
</dbReference>
<keyword evidence="5 7" id="KW-0518">Myosin</keyword>
<evidence type="ECO:0000313" key="9">
    <source>
        <dbReference type="EMBL" id="CAF4622771.1"/>
    </source>
</evidence>
<protein>
    <recommendedName>
        <fullName evidence="8">Myosin motor domain-containing protein</fullName>
    </recommendedName>
</protein>
<reference evidence="9" key="1">
    <citation type="submission" date="2021-02" db="EMBL/GenBank/DDBJ databases">
        <authorList>
            <person name="Nowell W R."/>
        </authorList>
    </citation>
    <scope>NUCLEOTIDE SEQUENCE</scope>
</reference>
<dbReference type="EMBL" id="CAJOBJ010109095">
    <property type="protein sequence ID" value="CAF4622771.1"/>
    <property type="molecule type" value="Genomic_DNA"/>
</dbReference>
<dbReference type="GO" id="GO:0005524">
    <property type="term" value="F:ATP binding"/>
    <property type="evidence" value="ECO:0007669"/>
    <property type="project" value="UniProtKB-KW"/>
</dbReference>
<feature type="domain" description="Myosin motor" evidence="8">
    <location>
        <begin position="1"/>
        <end position="59"/>
    </location>
</feature>
<dbReference type="GO" id="GO:0051015">
    <property type="term" value="F:actin filament binding"/>
    <property type="evidence" value="ECO:0007669"/>
    <property type="project" value="TreeGrafter"/>
</dbReference>
<dbReference type="InterPro" id="IPR036961">
    <property type="entry name" value="Kinesin_motor_dom_sf"/>
</dbReference>
<evidence type="ECO:0000256" key="5">
    <source>
        <dbReference type="ARBA" id="ARBA00023123"/>
    </source>
</evidence>
<dbReference type="InterPro" id="IPR001609">
    <property type="entry name" value="Myosin_head_motor_dom-like"/>
</dbReference>
<evidence type="ECO:0000256" key="2">
    <source>
        <dbReference type="ARBA" id="ARBA00022490"/>
    </source>
</evidence>
<dbReference type="PANTHER" id="PTHR46184">
    <property type="entry name" value="UNCONVENTIONAL MYOSIN-IXB-LIKE PROTEIN"/>
    <property type="match status" value="1"/>
</dbReference>
<gene>
    <name evidence="9" type="ORF">GIL414_LOCUS39849</name>
</gene>
<organism evidence="9 10">
    <name type="scientific">Rotaria magnacalcarata</name>
    <dbReference type="NCBI Taxonomy" id="392030"/>
    <lineage>
        <taxon>Eukaryota</taxon>
        <taxon>Metazoa</taxon>
        <taxon>Spiralia</taxon>
        <taxon>Gnathifera</taxon>
        <taxon>Rotifera</taxon>
        <taxon>Eurotatoria</taxon>
        <taxon>Bdelloidea</taxon>
        <taxon>Philodinida</taxon>
        <taxon>Philodinidae</taxon>
        <taxon>Rotaria</taxon>
    </lineage>
</organism>
<feature type="non-terminal residue" evidence="9">
    <location>
        <position position="1"/>
    </location>
</feature>
<dbReference type="Pfam" id="PF00063">
    <property type="entry name" value="Myosin_head"/>
    <property type="match status" value="1"/>
</dbReference>
<comment type="similarity">
    <text evidence="7">Belongs to the TRAFAC class myosin-kinesin ATPase superfamily. Myosin family.</text>
</comment>
<dbReference type="GO" id="GO:0005096">
    <property type="term" value="F:GTPase activator activity"/>
    <property type="evidence" value="ECO:0007669"/>
    <property type="project" value="InterPro"/>
</dbReference>
<dbReference type="GO" id="GO:0035556">
    <property type="term" value="P:intracellular signal transduction"/>
    <property type="evidence" value="ECO:0007669"/>
    <property type="project" value="InterPro"/>
</dbReference>
<dbReference type="Gene3D" id="3.40.850.10">
    <property type="entry name" value="Kinesin motor domain"/>
    <property type="match status" value="1"/>
</dbReference>
<dbReference type="GO" id="GO:0005884">
    <property type="term" value="C:actin filament"/>
    <property type="evidence" value="ECO:0007669"/>
    <property type="project" value="TreeGrafter"/>
</dbReference>
<dbReference type="GO" id="GO:0000146">
    <property type="term" value="F:microfilament motor activity"/>
    <property type="evidence" value="ECO:0007669"/>
    <property type="project" value="InterPro"/>
</dbReference>
<keyword evidence="4" id="KW-0067">ATP-binding</keyword>
<comment type="subcellular location">
    <subcellularLocation>
        <location evidence="1">Cytoplasm</location>
    </subcellularLocation>
</comment>
<dbReference type="GO" id="GO:0005737">
    <property type="term" value="C:cytoplasm"/>
    <property type="evidence" value="ECO:0007669"/>
    <property type="project" value="UniProtKB-SubCell"/>
</dbReference>
<dbReference type="GO" id="GO:0016459">
    <property type="term" value="C:myosin complex"/>
    <property type="evidence" value="ECO:0007669"/>
    <property type="project" value="UniProtKB-KW"/>
</dbReference>
<dbReference type="SUPFAM" id="SSF52540">
    <property type="entry name" value="P-loop containing nucleoside triphosphate hydrolases"/>
    <property type="match status" value="1"/>
</dbReference>
<proteinExistence type="inferred from homology"/>
<dbReference type="Gene3D" id="1.20.58.530">
    <property type="match status" value="1"/>
</dbReference>
<comment type="caution">
    <text evidence="7">Lacks conserved residue(s) required for the propagation of feature annotation.</text>
</comment>
<evidence type="ECO:0000256" key="7">
    <source>
        <dbReference type="PROSITE-ProRule" id="PRU00782"/>
    </source>
</evidence>
<keyword evidence="3" id="KW-0547">Nucleotide-binding</keyword>
<dbReference type="AlphaFoldDB" id="A0A8S2ZEQ5"/>
<comment type="caution">
    <text evidence="9">The sequence shown here is derived from an EMBL/GenBank/DDBJ whole genome shotgun (WGS) entry which is preliminary data.</text>
</comment>
<evidence type="ECO:0000256" key="3">
    <source>
        <dbReference type="ARBA" id="ARBA00022741"/>
    </source>
</evidence>